<keyword evidence="3" id="KW-1185">Reference proteome</keyword>
<evidence type="ECO:0008006" key="4">
    <source>
        <dbReference type="Google" id="ProtNLM"/>
    </source>
</evidence>
<dbReference type="EMBL" id="FNIE01000028">
    <property type="protein sequence ID" value="SDP41499.1"/>
    <property type="molecule type" value="Genomic_DNA"/>
</dbReference>
<evidence type="ECO:0000256" key="1">
    <source>
        <dbReference type="SAM" id="MobiDB-lite"/>
    </source>
</evidence>
<feature type="region of interest" description="Disordered" evidence="1">
    <location>
        <begin position="158"/>
        <end position="191"/>
    </location>
</feature>
<dbReference type="Proteomes" id="UP000199341">
    <property type="component" value="Unassembled WGS sequence"/>
</dbReference>
<sequence length="191" mass="21405">MHSPGRGGTALPLPESDEGGIRKWCEEQVDRLRLPHRFSTRELRDAITALRGKPIVLKPLKTLGAVDAPCGIRLETPTVDLLFYEEGTSVHHQRHILTHELCHVYCDHPGSLEVDAEAARALGVNPTLVMRMSGRTSYSTADELEAETMATIIRQRIYRGRETPARQPGRGSDSWDALFSQPIKKGRFRSR</sequence>
<reference evidence="2 3" key="1">
    <citation type="submission" date="2016-10" db="EMBL/GenBank/DDBJ databases">
        <authorList>
            <person name="de Groot N.N."/>
        </authorList>
    </citation>
    <scope>NUCLEOTIDE SEQUENCE [LARGE SCALE GENOMIC DNA]</scope>
    <source>
        <strain evidence="2 3">CGMCC 4.2022</strain>
    </source>
</reference>
<dbReference type="STRING" id="310781.SAMN05216259_12843"/>
<accession>A0A1H0SIZ7</accession>
<proteinExistence type="predicted"/>
<protein>
    <recommendedName>
        <fullName evidence="4">Regulator component</fullName>
    </recommendedName>
</protein>
<evidence type="ECO:0000313" key="3">
    <source>
        <dbReference type="Proteomes" id="UP000199341"/>
    </source>
</evidence>
<evidence type="ECO:0000313" key="2">
    <source>
        <dbReference type="EMBL" id="SDP41499.1"/>
    </source>
</evidence>
<gene>
    <name evidence="2" type="ORF">SAMN05216259_12843</name>
</gene>
<dbReference type="AlphaFoldDB" id="A0A1H0SIZ7"/>
<name>A0A1H0SIZ7_9ACTN</name>
<organism evidence="2 3">
    <name type="scientific">Actinacidiphila guanduensis</name>
    <dbReference type="NCBI Taxonomy" id="310781"/>
    <lineage>
        <taxon>Bacteria</taxon>
        <taxon>Bacillati</taxon>
        <taxon>Actinomycetota</taxon>
        <taxon>Actinomycetes</taxon>
        <taxon>Kitasatosporales</taxon>
        <taxon>Streptomycetaceae</taxon>
        <taxon>Actinacidiphila</taxon>
    </lineage>
</organism>